<dbReference type="AlphaFoldDB" id="A0A6N8G0A9"/>
<dbReference type="SUPFAM" id="SSF55166">
    <property type="entry name" value="Hedgehog/DD-peptidase"/>
    <property type="match status" value="1"/>
</dbReference>
<reference evidence="3 4" key="1">
    <citation type="journal article" date="2019" name="Front. Microbiol.">
        <title>Genomic Features for Desiccation Tolerance and Sugar Biosynthesis in the Extremophile Gloeocapsopsis sp. UTEX B3054.</title>
        <authorList>
            <person name="Urrejola C."/>
            <person name="Alcorta J."/>
            <person name="Salas L."/>
            <person name="Vasquez M."/>
            <person name="Polz M.F."/>
            <person name="Vicuna R."/>
            <person name="Diez B."/>
        </authorList>
    </citation>
    <scope>NUCLEOTIDE SEQUENCE [LARGE SCALE GENOMIC DNA]</scope>
    <source>
        <strain evidence="3 4">1H9</strain>
    </source>
</reference>
<feature type="transmembrane region" description="Helical" evidence="1">
    <location>
        <begin position="34"/>
        <end position="54"/>
    </location>
</feature>
<feature type="domain" description="D-alanyl-D-alanine carboxypeptidase-like core" evidence="2">
    <location>
        <begin position="113"/>
        <end position="243"/>
    </location>
</feature>
<dbReference type="Proteomes" id="UP000441797">
    <property type="component" value="Unassembled WGS sequence"/>
</dbReference>
<dbReference type="GO" id="GO:0006508">
    <property type="term" value="P:proteolysis"/>
    <property type="evidence" value="ECO:0007669"/>
    <property type="project" value="InterPro"/>
</dbReference>
<dbReference type="PANTHER" id="PTHR34385:SF1">
    <property type="entry name" value="PEPTIDOGLYCAN L-ALANYL-D-GLUTAMATE ENDOPEPTIDASE CWLK"/>
    <property type="match status" value="1"/>
</dbReference>
<dbReference type="InterPro" id="IPR052179">
    <property type="entry name" value="DD-CPase-like"/>
</dbReference>
<dbReference type="InterPro" id="IPR003709">
    <property type="entry name" value="VanY-like_core_dom"/>
</dbReference>
<keyword evidence="3" id="KW-0645">Protease</keyword>
<evidence type="ECO:0000313" key="4">
    <source>
        <dbReference type="Proteomes" id="UP000441797"/>
    </source>
</evidence>
<dbReference type="CDD" id="cd14852">
    <property type="entry name" value="LD-carboxypeptidase"/>
    <property type="match status" value="1"/>
</dbReference>
<dbReference type="Pfam" id="PF02557">
    <property type="entry name" value="VanY"/>
    <property type="match status" value="1"/>
</dbReference>
<evidence type="ECO:0000259" key="2">
    <source>
        <dbReference type="Pfam" id="PF02557"/>
    </source>
</evidence>
<dbReference type="PANTHER" id="PTHR34385">
    <property type="entry name" value="D-ALANYL-D-ALANINE CARBOXYPEPTIDASE"/>
    <property type="match status" value="1"/>
</dbReference>
<keyword evidence="1" id="KW-0812">Transmembrane</keyword>
<organism evidence="3 4">
    <name type="scientific">Gloeocapsopsis dulcis AAB1 = 1H9</name>
    <dbReference type="NCBI Taxonomy" id="1433147"/>
    <lineage>
        <taxon>Bacteria</taxon>
        <taxon>Bacillati</taxon>
        <taxon>Cyanobacteriota</taxon>
        <taxon>Cyanophyceae</taxon>
        <taxon>Oscillatoriophycideae</taxon>
        <taxon>Chroococcales</taxon>
        <taxon>Chroococcaceae</taxon>
        <taxon>Gloeocapsopsis</taxon>
        <taxon>Gloeocapsopsis dulcis</taxon>
    </lineage>
</organism>
<keyword evidence="3" id="KW-0121">Carboxypeptidase</keyword>
<keyword evidence="1" id="KW-0472">Membrane</keyword>
<evidence type="ECO:0000313" key="3">
    <source>
        <dbReference type="EMBL" id="MUL37596.1"/>
    </source>
</evidence>
<comment type="caution">
    <text evidence="3">The sequence shown here is derived from an EMBL/GenBank/DDBJ whole genome shotgun (WGS) entry which is preliminary data.</text>
</comment>
<accession>A0A6N8G0A9</accession>
<dbReference type="InterPro" id="IPR058193">
    <property type="entry name" value="VanY/YodJ_core_dom"/>
</dbReference>
<dbReference type="InterPro" id="IPR009045">
    <property type="entry name" value="Zn_M74/Hedgehog-like"/>
</dbReference>
<dbReference type="GO" id="GO:0004180">
    <property type="term" value="F:carboxypeptidase activity"/>
    <property type="evidence" value="ECO:0007669"/>
    <property type="project" value="UniProtKB-KW"/>
</dbReference>
<protein>
    <submittedName>
        <fullName evidence="3">D-alanyl-D-alanine carboxypeptidase</fullName>
    </submittedName>
</protein>
<keyword evidence="4" id="KW-1185">Reference proteome</keyword>
<dbReference type="RefSeq" id="WP_105220727.1">
    <property type="nucleotide sequence ID" value="NZ_CAWNSU010000067.1"/>
</dbReference>
<sequence length="260" mass="28684">METEFTKTRVQDDIPEALRDNHAVVVKPRKRVPVLILSLLGLSAIALVSGVFYLNTTQKDVDSAPAIVTSPSPAQSAVPVNPPDNNSELLLGHFAYEEAPQSELESITSDGRIKMRSSAAKQFKAMLAAARADGVRLVPISGFRSANEQEHLFFDVKAQRGQATTKRASVSAPPGYSEHHTGYAVDIGDANVPATNLSTTFENTKAFKWLDQNAARFSFELSFPQDNPQGVSYEPWHWRYVGDRHSLETFYKARNIKPTP</sequence>
<evidence type="ECO:0000256" key="1">
    <source>
        <dbReference type="SAM" id="Phobius"/>
    </source>
</evidence>
<keyword evidence="3" id="KW-0378">Hydrolase</keyword>
<dbReference type="EMBL" id="NAPY01000024">
    <property type="protein sequence ID" value="MUL37596.1"/>
    <property type="molecule type" value="Genomic_DNA"/>
</dbReference>
<gene>
    <name evidence="3" type="ORF">BWI75_14995</name>
</gene>
<dbReference type="Gene3D" id="3.30.1380.10">
    <property type="match status" value="1"/>
</dbReference>
<proteinExistence type="predicted"/>
<name>A0A6N8G0A9_9CHRO</name>
<keyword evidence="1" id="KW-1133">Transmembrane helix</keyword>